<sequence length="67" mass="8011">MYFVFECENIISFYFTPCNPPFHPASVKGVKNRIMNDIHLLCYYCELAYYVKNTTVLSNKDMLLRKY</sequence>
<proteinExistence type="predicted"/>
<dbReference type="EMBL" id="GBXM01086420">
    <property type="protein sequence ID" value="JAH22157.1"/>
    <property type="molecule type" value="Transcribed_RNA"/>
</dbReference>
<name>A0A0E9R077_ANGAN</name>
<dbReference type="AlphaFoldDB" id="A0A0E9R077"/>
<evidence type="ECO:0000313" key="1">
    <source>
        <dbReference type="EMBL" id="JAH22157.1"/>
    </source>
</evidence>
<reference evidence="1" key="2">
    <citation type="journal article" date="2015" name="Fish Shellfish Immunol.">
        <title>Early steps in the European eel (Anguilla anguilla)-Vibrio vulnificus interaction in the gills: Role of the RtxA13 toxin.</title>
        <authorList>
            <person name="Callol A."/>
            <person name="Pajuelo D."/>
            <person name="Ebbesson L."/>
            <person name="Teles M."/>
            <person name="MacKenzie S."/>
            <person name="Amaro C."/>
        </authorList>
    </citation>
    <scope>NUCLEOTIDE SEQUENCE</scope>
</reference>
<organism evidence="1">
    <name type="scientific">Anguilla anguilla</name>
    <name type="common">European freshwater eel</name>
    <name type="synonym">Muraena anguilla</name>
    <dbReference type="NCBI Taxonomy" id="7936"/>
    <lineage>
        <taxon>Eukaryota</taxon>
        <taxon>Metazoa</taxon>
        <taxon>Chordata</taxon>
        <taxon>Craniata</taxon>
        <taxon>Vertebrata</taxon>
        <taxon>Euteleostomi</taxon>
        <taxon>Actinopterygii</taxon>
        <taxon>Neopterygii</taxon>
        <taxon>Teleostei</taxon>
        <taxon>Anguilliformes</taxon>
        <taxon>Anguillidae</taxon>
        <taxon>Anguilla</taxon>
    </lineage>
</organism>
<accession>A0A0E9R077</accession>
<protein>
    <submittedName>
        <fullName evidence="1">Uncharacterized protein</fullName>
    </submittedName>
</protein>
<reference evidence="1" key="1">
    <citation type="submission" date="2014-11" db="EMBL/GenBank/DDBJ databases">
        <authorList>
            <person name="Amaro Gonzalez C."/>
        </authorList>
    </citation>
    <scope>NUCLEOTIDE SEQUENCE</scope>
</reference>